<evidence type="ECO:0000259" key="7">
    <source>
        <dbReference type="Pfam" id="PF01435"/>
    </source>
</evidence>
<dbReference type="AlphaFoldDB" id="A0A1F5VE99"/>
<keyword evidence="1 6" id="KW-0645">Protease</keyword>
<comment type="caution">
    <text evidence="8">The sequence shown here is derived from an EMBL/GenBank/DDBJ whole genome shotgun (WGS) entry which is preliminary data.</text>
</comment>
<evidence type="ECO:0000256" key="5">
    <source>
        <dbReference type="ARBA" id="ARBA00023049"/>
    </source>
</evidence>
<dbReference type="GO" id="GO:0006508">
    <property type="term" value="P:proteolysis"/>
    <property type="evidence" value="ECO:0007669"/>
    <property type="project" value="UniProtKB-KW"/>
</dbReference>
<organism evidence="8 9">
    <name type="scientific">Candidatus Giovannonibacteria bacterium RIFCSPHIGHO2_01_FULL_45_23</name>
    <dbReference type="NCBI Taxonomy" id="1798325"/>
    <lineage>
        <taxon>Bacteria</taxon>
        <taxon>Candidatus Giovannoniibacteriota</taxon>
    </lineage>
</organism>
<reference evidence="8 9" key="1">
    <citation type="journal article" date="2016" name="Nat. Commun.">
        <title>Thousands of microbial genomes shed light on interconnected biogeochemical processes in an aquifer system.</title>
        <authorList>
            <person name="Anantharaman K."/>
            <person name="Brown C.T."/>
            <person name="Hug L.A."/>
            <person name="Sharon I."/>
            <person name="Castelle C.J."/>
            <person name="Probst A.J."/>
            <person name="Thomas B.C."/>
            <person name="Singh A."/>
            <person name="Wilkins M.J."/>
            <person name="Karaoz U."/>
            <person name="Brodie E.L."/>
            <person name="Williams K.H."/>
            <person name="Hubbard S.S."/>
            <person name="Banfield J.F."/>
        </authorList>
    </citation>
    <scope>NUCLEOTIDE SEQUENCE [LARGE SCALE GENOMIC DNA]</scope>
</reference>
<proteinExistence type="inferred from homology"/>
<evidence type="ECO:0000313" key="8">
    <source>
        <dbReference type="EMBL" id="OGF61736.1"/>
    </source>
</evidence>
<feature type="domain" description="Peptidase M48" evidence="7">
    <location>
        <begin position="103"/>
        <end position="132"/>
    </location>
</feature>
<evidence type="ECO:0000256" key="3">
    <source>
        <dbReference type="ARBA" id="ARBA00022801"/>
    </source>
</evidence>
<dbReference type="STRING" id="1798325.A2834_00850"/>
<keyword evidence="3 6" id="KW-0378">Hydrolase</keyword>
<sequence length="165" mass="19206">MKKTALAIAVLLALANLFVITELFGWRNDPLYLFYYSEIKKDEEKLKLYADQLCNKLTNSINSLKCRKYKFKVVVFHPVLYWDKTVADGNLLTHVGRVRKIAIDNLNEDEIKFILAHELAHYLFNTLNEDMANRFATEMTSAETKHSVFKKMCQMLHIQPIDCVS</sequence>
<keyword evidence="4 6" id="KW-0862">Zinc</keyword>
<keyword evidence="2" id="KW-0479">Metal-binding</keyword>
<name>A0A1F5VE99_9BACT</name>
<dbReference type="GO" id="GO:0046872">
    <property type="term" value="F:metal ion binding"/>
    <property type="evidence" value="ECO:0007669"/>
    <property type="project" value="UniProtKB-KW"/>
</dbReference>
<dbReference type="InterPro" id="IPR001915">
    <property type="entry name" value="Peptidase_M48"/>
</dbReference>
<comment type="similarity">
    <text evidence="6">Belongs to the peptidase M48 family.</text>
</comment>
<accession>A0A1F5VE99</accession>
<evidence type="ECO:0000256" key="6">
    <source>
        <dbReference type="RuleBase" id="RU003983"/>
    </source>
</evidence>
<dbReference type="GO" id="GO:0004222">
    <property type="term" value="F:metalloendopeptidase activity"/>
    <property type="evidence" value="ECO:0007669"/>
    <property type="project" value="InterPro"/>
</dbReference>
<evidence type="ECO:0000256" key="4">
    <source>
        <dbReference type="ARBA" id="ARBA00022833"/>
    </source>
</evidence>
<evidence type="ECO:0000256" key="1">
    <source>
        <dbReference type="ARBA" id="ARBA00022670"/>
    </source>
</evidence>
<dbReference type="Proteomes" id="UP000179251">
    <property type="component" value="Unassembled WGS sequence"/>
</dbReference>
<dbReference type="Pfam" id="PF01435">
    <property type="entry name" value="Peptidase_M48"/>
    <property type="match status" value="1"/>
</dbReference>
<comment type="cofactor">
    <cofactor evidence="6">
        <name>Zn(2+)</name>
        <dbReference type="ChEBI" id="CHEBI:29105"/>
    </cofactor>
    <text evidence="6">Binds 1 zinc ion per subunit.</text>
</comment>
<evidence type="ECO:0000313" key="9">
    <source>
        <dbReference type="Proteomes" id="UP000179251"/>
    </source>
</evidence>
<keyword evidence="5 6" id="KW-0482">Metalloprotease</keyword>
<dbReference type="EMBL" id="MFHD01000026">
    <property type="protein sequence ID" value="OGF61736.1"/>
    <property type="molecule type" value="Genomic_DNA"/>
</dbReference>
<protein>
    <recommendedName>
        <fullName evidence="7">Peptidase M48 domain-containing protein</fullName>
    </recommendedName>
</protein>
<gene>
    <name evidence="8" type="ORF">A2834_00850</name>
</gene>
<evidence type="ECO:0000256" key="2">
    <source>
        <dbReference type="ARBA" id="ARBA00022723"/>
    </source>
</evidence>